<dbReference type="AlphaFoldDB" id="A0A1U9V294"/>
<dbReference type="Proteomes" id="UP000189627">
    <property type="component" value="Chromosome 2"/>
</dbReference>
<reference evidence="3" key="1">
    <citation type="submission" date="2017-02" db="EMBL/GenBank/DDBJ databases">
        <title>Complete genome sequence of Cupriavidus necator strain NH9, a 3-chlorobenzoate degrader.</title>
        <authorList>
            <person name="Moriuchi R."/>
            <person name="Dohra H."/>
            <person name="Ogawa N."/>
        </authorList>
    </citation>
    <scope>NUCLEOTIDE SEQUENCE [LARGE SCALE GENOMIC DNA]</scope>
    <source>
        <strain evidence="3">NH9</strain>
    </source>
</reference>
<proteinExistence type="predicted"/>
<dbReference type="InterPro" id="IPR016032">
    <property type="entry name" value="Sig_transdc_resp-reg_C-effctor"/>
</dbReference>
<dbReference type="SUPFAM" id="SSF46894">
    <property type="entry name" value="C-terminal effector domain of the bipartite response regulators"/>
    <property type="match status" value="1"/>
</dbReference>
<dbReference type="InterPro" id="IPR036388">
    <property type="entry name" value="WH-like_DNA-bd_sf"/>
</dbReference>
<dbReference type="RefSeq" id="WP_106062167.1">
    <property type="nucleotide sequence ID" value="NZ_CP017758.1"/>
</dbReference>
<gene>
    <name evidence="2" type="ORF">BJN34_32025</name>
</gene>
<organism evidence="2 3">
    <name type="scientific">Cupriavidus necator</name>
    <name type="common">Alcaligenes eutrophus</name>
    <name type="synonym">Ralstonia eutropha</name>
    <dbReference type="NCBI Taxonomy" id="106590"/>
    <lineage>
        <taxon>Bacteria</taxon>
        <taxon>Pseudomonadati</taxon>
        <taxon>Pseudomonadota</taxon>
        <taxon>Betaproteobacteria</taxon>
        <taxon>Burkholderiales</taxon>
        <taxon>Burkholderiaceae</taxon>
        <taxon>Cupriavidus</taxon>
    </lineage>
</organism>
<dbReference type="GO" id="GO:0006355">
    <property type="term" value="P:regulation of DNA-templated transcription"/>
    <property type="evidence" value="ECO:0007669"/>
    <property type="project" value="InterPro"/>
</dbReference>
<sequence length="365" mass="39653">MHSPRFSRAIESLYHLSDTSPPWEAILEGARELVGADSGSLIAFDGESRLLNLTYAGSATEWSREYGQHFHSLDPLEHNSRSAPAGTWVDTVHLYSAAAMQRTEFFADFMAKYDMAQILVLVIEASPSIRAAVGFQRSSVDGRLMAKVQEGERGEYFRLLRKQLSLRQDRLAQGIMTMESAFAAFDEALLLVRPDGNVVHASRFAARHLDGRSGLTIHRGIFGHRDAKAHSLIASRLQACAHRGRRHTVSVAMGTPAATTVDIALAASTRDLVGSPLLIVRLHSPSQQALPDVEQLTASLPITAAEAAVLEALLYSQKVTDIAAGRGVSVHTVRTQVAALMRKLDCTRQADLVSIALALPSPTNT</sequence>
<evidence type="ECO:0000313" key="3">
    <source>
        <dbReference type="Proteomes" id="UP000189627"/>
    </source>
</evidence>
<dbReference type="EMBL" id="CP017758">
    <property type="protein sequence ID" value="AQV98505.1"/>
    <property type="molecule type" value="Genomic_DNA"/>
</dbReference>
<accession>A0A1U9V294</accession>
<dbReference type="SMART" id="SM00421">
    <property type="entry name" value="HTH_LUXR"/>
    <property type="match status" value="1"/>
</dbReference>
<dbReference type="InterPro" id="IPR000792">
    <property type="entry name" value="Tscrpt_reg_LuxR_C"/>
</dbReference>
<evidence type="ECO:0000259" key="1">
    <source>
        <dbReference type="SMART" id="SM00421"/>
    </source>
</evidence>
<dbReference type="Gene3D" id="1.10.10.10">
    <property type="entry name" value="Winged helix-like DNA-binding domain superfamily/Winged helix DNA-binding domain"/>
    <property type="match status" value="1"/>
</dbReference>
<dbReference type="OrthoDB" id="9135158at2"/>
<dbReference type="GO" id="GO:0003677">
    <property type="term" value="F:DNA binding"/>
    <property type="evidence" value="ECO:0007669"/>
    <property type="project" value="InterPro"/>
</dbReference>
<dbReference type="KEGG" id="cuh:BJN34_32025"/>
<name>A0A1U9V294_CUPNE</name>
<evidence type="ECO:0000313" key="2">
    <source>
        <dbReference type="EMBL" id="AQV98505.1"/>
    </source>
</evidence>
<feature type="domain" description="HTH luxR-type" evidence="1">
    <location>
        <begin position="299"/>
        <end position="356"/>
    </location>
</feature>
<protein>
    <recommendedName>
        <fullName evidence="1">HTH luxR-type domain-containing protein</fullName>
    </recommendedName>
</protein>